<dbReference type="AlphaFoldDB" id="A0A915P2A0"/>
<evidence type="ECO:0000256" key="10">
    <source>
        <dbReference type="ARBA" id="ARBA00023002"/>
    </source>
</evidence>
<evidence type="ECO:0000256" key="8">
    <source>
        <dbReference type="ARBA" id="ARBA00022832"/>
    </source>
</evidence>
<evidence type="ECO:0000256" key="9">
    <source>
        <dbReference type="ARBA" id="ARBA00022840"/>
    </source>
</evidence>
<dbReference type="InterPro" id="IPR046373">
    <property type="entry name" value="Acyl-CoA_Oxase/DH_mid-dom_sf"/>
</dbReference>
<dbReference type="GO" id="GO:0005777">
    <property type="term" value="C:peroxisome"/>
    <property type="evidence" value="ECO:0007669"/>
    <property type="project" value="UniProtKB-SubCell"/>
</dbReference>
<dbReference type="GO" id="GO:0005524">
    <property type="term" value="F:ATP binding"/>
    <property type="evidence" value="ECO:0007669"/>
    <property type="project" value="UniProtKB-KW"/>
</dbReference>
<keyword evidence="11" id="KW-0443">Lipid metabolism</keyword>
<feature type="domain" description="Acyl-CoA oxidase C-terminal" evidence="16">
    <location>
        <begin position="498"/>
        <end position="663"/>
    </location>
</feature>
<comment type="pathway">
    <text evidence="3">Lipid metabolism; peroxisomal fatty acid beta-oxidation.</text>
</comment>
<comment type="subcellular location">
    <subcellularLocation>
        <location evidence="2">Peroxisome</location>
    </subcellularLocation>
</comment>
<dbReference type="InterPro" id="IPR009100">
    <property type="entry name" value="AcylCoA_DH/oxidase_NM_dom_sf"/>
</dbReference>
<evidence type="ECO:0000256" key="12">
    <source>
        <dbReference type="ARBA" id="ARBA00023140"/>
    </source>
</evidence>
<evidence type="ECO:0000256" key="15">
    <source>
        <dbReference type="PIRSR" id="PIRSR000168-2"/>
    </source>
</evidence>
<evidence type="ECO:0000256" key="2">
    <source>
        <dbReference type="ARBA" id="ARBA00004275"/>
    </source>
</evidence>
<organism evidence="19 20">
    <name type="scientific">Meloidogyne floridensis</name>
    <dbReference type="NCBI Taxonomy" id="298350"/>
    <lineage>
        <taxon>Eukaryota</taxon>
        <taxon>Metazoa</taxon>
        <taxon>Ecdysozoa</taxon>
        <taxon>Nematoda</taxon>
        <taxon>Chromadorea</taxon>
        <taxon>Rhabditida</taxon>
        <taxon>Tylenchina</taxon>
        <taxon>Tylenchomorpha</taxon>
        <taxon>Tylenchoidea</taxon>
        <taxon>Meloidogynidae</taxon>
        <taxon>Meloidogyninae</taxon>
        <taxon>Meloidogyne</taxon>
    </lineage>
</organism>
<evidence type="ECO:0000259" key="16">
    <source>
        <dbReference type="Pfam" id="PF01756"/>
    </source>
</evidence>
<keyword evidence="5 13" id="KW-0285">Flavoprotein</keyword>
<dbReference type="GO" id="GO:0055088">
    <property type="term" value="P:lipid homeostasis"/>
    <property type="evidence" value="ECO:0007669"/>
    <property type="project" value="TreeGrafter"/>
</dbReference>
<dbReference type="FunFam" id="2.40.110.10:FF:000003">
    <property type="entry name" value="Acyl-coenzyme A oxidase"/>
    <property type="match status" value="1"/>
</dbReference>
<keyword evidence="9" id="KW-0067">ATP-binding</keyword>
<evidence type="ECO:0000256" key="13">
    <source>
        <dbReference type="PIRNR" id="PIRNR000168"/>
    </source>
</evidence>
<evidence type="ECO:0000313" key="19">
    <source>
        <dbReference type="Proteomes" id="UP000887560"/>
    </source>
</evidence>
<name>A0A915P2A0_9BILA</name>
<keyword evidence="6" id="KW-0547">Nucleotide-binding</keyword>
<evidence type="ECO:0000256" key="3">
    <source>
        <dbReference type="ARBA" id="ARBA00004846"/>
    </source>
</evidence>
<dbReference type="WBParaSite" id="scf7180000422679.g9405">
    <property type="protein sequence ID" value="scf7180000422679.g9405"/>
    <property type="gene ID" value="scf7180000422679.g9405"/>
</dbReference>
<dbReference type="Pfam" id="PF22924">
    <property type="entry name" value="ACOX_C_alpha1"/>
    <property type="match status" value="1"/>
</dbReference>
<evidence type="ECO:0000256" key="6">
    <source>
        <dbReference type="ARBA" id="ARBA00022741"/>
    </source>
</evidence>
<dbReference type="Gene3D" id="1.10.540.10">
    <property type="entry name" value="Acyl-CoA dehydrogenase/oxidase, N-terminal domain"/>
    <property type="match status" value="1"/>
</dbReference>
<dbReference type="InterPro" id="IPR012258">
    <property type="entry name" value="Acyl-CoA_oxidase"/>
</dbReference>
<evidence type="ECO:0000259" key="17">
    <source>
        <dbReference type="Pfam" id="PF14749"/>
    </source>
</evidence>
<dbReference type="GO" id="GO:0071949">
    <property type="term" value="F:FAD binding"/>
    <property type="evidence" value="ECO:0007669"/>
    <property type="project" value="InterPro"/>
</dbReference>
<dbReference type="InterPro" id="IPR002655">
    <property type="entry name" value="Acyl-CoA_oxidase_C"/>
</dbReference>
<keyword evidence="10" id="KW-0560">Oxidoreductase</keyword>
<dbReference type="InterPro" id="IPR029320">
    <property type="entry name" value="Acyl-CoA_ox_N"/>
</dbReference>
<evidence type="ECO:0000313" key="20">
    <source>
        <dbReference type="WBParaSite" id="scf7180000422679.g9405"/>
    </source>
</evidence>
<comment type="cofactor">
    <cofactor evidence="1">
        <name>FAD</name>
        <dbReference type="ChEBI" id="CHEBI:57692"/>
    </cofactor>
</comment>
<dbReference type="GO" id="GO:0005504">
    <property type="term" value="F:fatty acid binding"/>
    <property type="evidence" value="ECO:0007669"/>
    <property type="project" value="TreeGrafter"/>
</dbReference>
<dbReference type="PANTHER" id="PTHR10909:SF351">
    <property type="entry name" value="ACYL-COENZYME A OXIDASE"/>
    <property type="match status" value="1"/>
</dbReference>
<keyword evidence="19" id="KW-1185">Reference proteome</keyword>
<evidence type="ECO:0000256" key="1">
    <source>
        <dbReference type="ARBA" id="ARBA00001974"/>
    </source>
</evidence>
<proteinExistence type="inferred from homology"/>
<evidence type="ECO:0000256" key="14">
    <source>
        <dbReference type="PIRSR" id="PIRSR000168-1"/>
    </source>
</evidence>
<dbReference type="InterPro" id="IPR037069">
    <property type="entry name" value="AcylCoA_DH/ox_N_sf"/>
</dbReference>
<feature type="active site" description="Proton acceptor" evidence="14">
    <location>
        <position position="434"/>
    </location>
</feature>
<dbReference type="InterPro" id="IPR055060">
    <property type="entry name" value="ACOX_C_alpha1"/>
</dbReference>
<dbReference type="InterPro" id="IPR036250">
    <property type="entry name" value="AcylCo_DH-like_C"/>
</dbReference>
<feature type="binding site" evidence="15">
    <location>
        <position position="191"/>
    </location>
    <ligand>
        <name>FAD</name>
        <dbReference type="ChEBI" id="CHEBI:57692"/>
    </ligand>
</feature>
<dbReference type="Pfam" id="PF01756">
    <property type="entry name" value="ACOX"/>
    <property type="match status" value="1"/>
</dbReference>
<keyword evidence="8" id="KW-0276">Fatty acid metabolism</keyword>
<evidence type="ECO:0000259" key="18">
    <source>
        <dbReference type="Pfam" id="PF22924"/>
    </source>
</evidence>
<dbReference type="Gene3D" id="2.40.110.10">
    <property type="entry name" value="Butyryl-CoA Dehydrogenase, subunit A, domain 2"/>
    <property type="match status" value="1"/>
</dbReference>
<dbReference type="Pfam" id="PF14749">
    <property type="entry name" value="Acyl-CoA_ox_N"/>
    <property type="match status" value="1"/>
</dbReference>
<dbReference type="Gene3D" id="1.20.140.10">
    <property type="entry name" value="Butyryl-CoA Dehydrogenase, subunit A, domain 3"/>
    <property type="match status" value="2"/>
</dbReference>
<accession>A0A915P2A0</accession>
<evidence type="ECO:0000256" key="11">
    <source>
        <dbReference type="ARBA" id="ARBA00023098"/>
    </source>
</evidence>
<evidence type="ECO:0000256" key="4">
    <source>
        <dbReference type="ARBA" id="ARBA00006288"/>
    </source>
</evidence>
<dbReference type="Proteomes" id="UP000887560">
    <property type="component" value="Unplaced"/>
</dbReference>
<dbReference type="PIRSF" id="PIRSF000168">
    <property type="entry name" value="Acyl-CoA_oxidase"/>
    <property type="match status" value="1"/>
</dbReference>
<comment type="similarity">
    <text evidence="4 13">Belongs to the acyl-CoA oxidase family.</text>
</comment>
<sequence length="689" mass="78005">MIIKKESKDNLNENPDLAEERNKTTFDPFKLGNFFWQGQLLRRKEILSYVEAQGAELCPRVPEVFMSRMEQMEDVARLSVAMANHAEKVIDVFKPEEQFYFNSLICGFNGSPFHLHLIMAVPAMINSCDDDQATEWLPKLLNRELIATYAQTEMGHGTNLRALETTATYDPSTEQFILNTPTITATKWWPGALGKSVNYAVVIAQLWTNGKCYGPHPFWVQLRDLETHKSLPGITLGDIGPKLGTPSNDNGFLRFENYRIPRRHMLMKHAKVLPSGEYVPPLHAKVGYTSMMYVRSMMIYGHAIYLAQAATIAIRYSCIRRQGEIKPGAGEVKVLDYKTQQYRLLPVLAHVYAIAFTGLYINQLYHTVIGDINAGDVSLLADLHSLGSGLKALTSWQITRGVEQCRLACGGHGYSDASGLPSIYTMVAGSLTYEGENIVMLLQTARSLMKVAAECSCVTDNIEKIKENEGKMKNPITGYIFRKPTGSSLINENSNVLDYLAAFEHNSRRLILSAFEYIQQQKKLGRSAEEAWNEAGIHLCHASKAHTQTFMARIFSETIPKIEDIAVRHVMEDILWLYLTYELVHSSVGLLEEGFLSSHQMSIIRKKLFTCLDRIRPNSVALVDSFDFTDRELRSVLGRKDGQVYENLLEWAKKSPLNEHDVRVLPFHEKYLGSAMREARKKREEMSKL</sequence>
<dbReference type="FunFam" id="1.20.140.10:FF:000013">
    <property type="entry name" value="Acyl-coenzyme A oxidase"/>
    <property type="match status" value="1"/>
</dbReference>
<dbReference type="FunFam" id="1.20.140.10:FF:000005">
    <property type="entry name" value="Acyl-coenzyme A oxidase"/>
    <property type="match status" value="1"/>
</dbReference>
<feature type="domain" description="Acyl-coenzyme A oxidase N-terminal" evidence="17">
    <location>
        <begin position="31"/>
        <end position="146"/>
    </location>
</feature>
<dbReference type="GO" id="GO:0033540">
    <property type="term" value="P:fatty acid beta-oxidation using acyl-CoA oxidase"/>
    <property type="evidence" value="ECO:0007669"/>
    <property type="project" value="TreeGrafter"/>
</dbReference>
<keyword evidence="7 13" id="KW-0274">FAD</keyword>
<protein>
    <recommendedName>
        <fullName evidence="13">Acyl-coenzyme A oxidase</fullName>
    </recommendedName>
</protein>
<keyword evidence="12" id="KW-0576">Peroxisome</keyword>
<reference evidence="20" key="1">
    <citation type="submission" date="2022-11" db="UniProtKB">
        <authorList>
            <consortium name="WormBaseParasite"/>
        </authorList>
    </citation>
    <scope>IDENTIFICATION</scope>
</reference>
<dbReference type="SUPFAM" id="SSF56645">
    <property type="entry name" value="Acyl-CoA dehydrogenase NM domain-like"/>
    <property type="match status" value="1"/>
</dbReference>
<dbReference type="GO" id="GO:0003997">
    <property type="term" value="F:acyl-CoA oxidase activity"/>
    <property type="evidence" value="ECO:0007669"/>
    <property type="project" value="InterPro"/>
</dbReference>
<feature type="domain" description="Acyl-CoA oxidase C-alpha1" evidence="18">
    <location>
        <begin position="288"/>
        <end position="449"/>
    </location>
</feature>
<evidence type="ECO:0000256" key="7">
    <source>
        <dbReference type="ARBA" id="ARBA00022827"/>
    </source>
</evidence>
<dbReference type="SUPFAM" id="SSF47203">
    <property type="entry name" value="Acyl-CoA dehydrogenase C-terminal domain-like"/>
    <property type="match status" value="2"/>
</dbReference>
<dbReference type="PANTHER" id="PTHR10909">
    <property type="entry name" value="ELECTRON TRANSPORT OXIDOREDUCTASE"/>
    <property type="match status" value="1"/>
</dbReference>
<evidence type="ECO:0000256" key="5">
    <source>
        <dbReference type="ARBA" id="ARBA00022630"/>
    </source>
</evidence>
<feature type="binding site" evidence="15">
    <location>
        <position position="152"/>
    </location>
    <ligand>
        <name>FAD</name>
        <dbReference type="ChEBI" id="CHEBI:57692"/>
    </ligand>
</feature>